<proteinExistence type="predicted"/>
<gene>
    <name evidence="1" type="ORF">HCT14_08270</name>
</gene>
<protein>
    <submittedName>
        <fullName evidence="1">Uncharacterized protein</fullName>
    </submittedName>
</protein>
<name>A0A968GAI0_9SPIO</name>
<dbReference type="EMBL" id="JAATLJ010000004">
    <property type="protein sequence ID" value="NIZ41502.1"/>
    <property type="molecule type" value="Genomic_DNA"/>
</dbReference>
<keyword evidence="2" id="KW-1185">Reference proteome</keyword>
<comment type="caution">
    <text evidence="1">The sequence shown here is derived from an EMBL/GenBank/DDBJ whole genome shotgun (WGS) entry which is preliminary data.</text>
</comment>
<dbReference type="AlphaFoldDB" id="A0A968GAI0"/>
<reference evidence="1 2" key="1">
    <citation type="submission" date="2020-03" db="EMBL/GenBank/DDBJ databases">
        <title>Spirochaetal bacteria isolated from arthropods constitute a novel genus Entomospira genus novum within the order Spirochaetales.</title>
        <authorList>
            <person name="Grana-Miraglia L."/>
            <person name="Sikutova S."/>
            <person name="Fingerle V."/>
            <person name="Sing A."/>
            <person name="Castillo-Ramirez S."/>
            <person name="Margos G."/>
            <person name="Rudolf I."/>
        </authorList>
    </citation>
    <scope>NUCLEOTIDE SEQUENCE [LARGE SCALE GENOMIC DNA]</scope>
    <source>
        <strain evidence="1 2">BR193</strain>
    </source>
</reference>
<evidence type="ECO:0000313" key="2">
    <source>
        <dbReference type="Proteomes" id="UP000711995"/>
    </source>
</evidence>
<dbReference type="Proteomes" id="UP000711995">
    <property type="component" value="Unassembled WGS sequence"/>
</dbReference>
<evidence type="ECO:0000313" key="1">
    <source>
        <dbReference type="EMBL" id="NIZ41502.1"/>
    </source>
</evidence>
<accession>A0A968GAI0</accession>
<organism evidence="1 2">
    <name type="scientific">Entomospira entomophila</name>
    <dbReference type="NCBI Taxonomy" id="2719988"/>
    <lineage>
        <taxon>Bacteria</taxon>
        <taxon>Pseudomonadati</taxon>
        <taxon>Spirochaetota</taxon>
        <taxon>Spirochaetia</taxon>
        <taxon>Spirochaetales</taxon>
        <taxon>Spirochaetaceae</taxon>
        <taxon>Entomospira</taxon>
    </lineage>
</organism>
<dbReference type="RefSeq" id="WP_167701124.1">
    <property type="nucleotide sequence ID" value="NZ_CP118177.1"/>
</dbReference>
<sequence length="74" mass="7846">MLNKELFTAELIDLFAEMQTRAKAGDPMSDVFFATELVKIVDAYVRSATVMVDTFAATTPTGGPVTGTATGSLL</sequence>